<dbReference type="PANTHER" id="PTHR11690:SF286">
    <property type="entry name" value="ACID-SENSING ION CHANNEL 5"/>
    <property type="match status" value="1"/>
</dbReference>
<organism evidence="13 14">
    <name type="scientific">Branchiostoma belcheri</name>
    <name type="common">Amphioxus</name>
    <dbReference type="NCBI Taxonomy" id="7741"/>
    <lineage>
        <taxon>Eukaryota</taxon>
        <taxon>Metazoa</taxon>
        <taxon>Chordata</taxon>
        <taxon>Cephalochordata</taxon>
        <taxon>Leptocardii</taxon>
        <taxon>Amphioxiformes</taxon>
        <taxon>Branchiostomatidae</taxon>
        <taxon>Branchiostoma</taxon>
    </lineage>
</organism>
<evidence type="ECO:0000313" key="13">
    <source>
        <dbReference type="Proteomes" id="UP000515135"/>
    </source>
</evidence>
<dbReference type="GeneID" id="109469701"/>
<dbReference type="KEGG" id="bbel:109469701"/>
<evidence type="ECO:0000256" key="11">
    <source>
        <dbReference type="RuleBase" id="RU000679"/>
    </source>
</evidence>
<evidence type="ECO:0000256" key="8">
    <source>
        <dbReference type="ARBA" id="ARBA00023136"/>
    </source>
</evidence>
<evidence type="ECO:0000256" key="4">
    <source>
        <dbReference type="ARBA" id="ARBA00022692"/>
    </source>
</evidence>
<keyword evidence="4 11" id="KW-0812">Transmembrane</keyword>
<keyword evidence="6" id="KW-0915">Sodium</keyword>
<comment type="similarity">
    <text evidence="11">Belongs to the amiloride-sensitive sodium channel (TC 1.A.6) family.</text>
</comment>
<dbReference type="AlphaFoldDB" id="A0A6P4YQ59"/>
<keyword evidence="5 12" id="KW-1133">Transmembrane helix</keyword>
<evidence type="ECO:0000256" key="10">
    <source>
        <dbReference type="ARBA" id="ARBA00023303"/>
    </source>
</evidence>
<evidence type="ECO:0000256" key="9">
    <source>
        <dbReference type="ARBA" id="ARBA00023201"/>
    </source>
</evidence>
<evidence type="ECO:0000256" key="12">
    <source>
        <dbReference type="SAM" id="Phobius"/>
    </source>
</evidence>
<protein>
    <submittedName>
        <fullName evidence="14">Acid-sensing ion channel 1-like</fullName>
    </submittedName>
</protein>
<dbReference type="OrthoDB" id="6021021at2759"/>
<evidence type="ECO:0000256" key="6">
    <source>
        <dbReference type="ARBA" id="ARBA00023053"/>
    </source>
</evidence>
<evidence type="ECO:0000256" key="1">
    <source>
        <dbReference type="ARBA" id="ARBA00004141"/>
    </source>
</evidence>
<accession>A0A6P4YQ59</accession>
<sequence length="467" mass="51804">MSPEDDKESPEKAFASNTSLHGFNRIASSPGGSPRVLWVIAILGSYTGFGYMFGSMMASYFKYDTITDTTLEFADELLFPAVTICNMNKFDSDKLQVADWSYLSLFLYGIQADIPTILALGMQPDETVNSTMTGVKIEDLVLAKGFNLSSNRMPLCLWRGAYCSEQNFTHSFGHYGNCYTFNADADNQLKQTTEGAHGNGFTAFVDIKEDKYTESFLVSGNAEVGLKLLVHDPREPPMMDTQGIALAPGNHAFIAIKQILYENHVPPWGVCKDLQLEYYDTYTLNGCYLECRSKHVVRNCSCRPYDLPGTAPSCDPRTMFTCVRAVLAQVITGDLKCDCPVPCRMTSYSTSLSFAGFPNKHTRNYLAPLLGMEPGYMADNGVVFSVFYEKLNYQKIRQLKAMDEGQLSSNIGGMMGLFLGASVLSLLEVCEYLLKRLLGFLGRTRNAGVFHVQTQEPKSATEKKALN</sequence>
<keyword evidence="3 11" id="KW-0894">Sodium channel</keyword>
<evidence type="ECO:0000256" key="5">
    <source>
        <dbReference type="ARBA" id="ARBA00022989"/>
    </source>
</evidence>
<dbReference type="GO" id="GO:0015280">
    <property type="term" value="F:ligand-gated sodium channel activity"/>
    <property type="evidence" value="ECO:0007669"/>
    <property type="project" value="TreeGrafter"/>
</dbReference>
<dbReference type="PRINTS" id="PR01078">
    <property type="entry name" value="AMINACHANNEL"/>
</dbReference>
<reference evidence="14" key="1">
    <citation type="submission" date="2025-08" db="UniProtKB">
        <authorList>
            <consortium name="RefSeq"/>
        </authorList>
    </citation>
    <scope>IDENTIFICATION</scope>
    <source>
        <tissue evidence="14">Gonad</tissue>
    </source>
</reference>
<keyword evidence="8 12" id="KW-0472">Membrane</keyword>
<feature type="transmembrane region" description="Helical" evidence="12">
    <location>
        <begin position="36"/>
        <end position="54"/>
    </location>
</feature>
<dbReference type="GO" id="GO:0005886">
    <property type="term" value="C:plasma membrane"/>
    <property type="evidence" value="ECO:0007669"/>
    <property type="project" value="TreeGrafter"/>
</dbReference>
<evidence type="ECO:0000256" key="3">
    <source>
        <dbReference type="ARBA" id="ARBA00022461"/>
    </source>
</evidence>
<evidence type="ECO:0000313" key="14">
    <source>
        <dbReference type="RefSeq" id="XP_019623829.1"/>
    </source>
</evidence>
<comment type="subcellular location">
    <subcellularLocation>
        <location evidence="1">Membrane</location>
        <topology evidence="1">Multi-pass membrane protein</topology>
    </subcellularLocation>
</comment>
<dbReference type="Pfam" id="PF00858">
    <property type="entry name" value="ASC"/>
    <property type="match status" value="1"/>
</dbReference>
<dbReference type="PANTHER" id="PTHR11690">
    <property type="entry name" value="AMILORIDE-SENSITIVE SODIUM CHANNEL-RELATED"/>
    <property type="match status" value="1"/>
</dbReference>
<dbReference type="InterPro" id="IPR001873">
    <property type="entry name" value="ENaC"/>
</dbReference>
<dbReference type="Proteomes" id="UP000515135">
    <property type="component" value="Unplaced"/>
</dbReference>
<keyword evidence="2 11" id="KW-0813">Transport</keyword>
<keyword evidence="13" id="KW-1185">Reference proteome</keyword>
<proteinExistence type="inferred from homology"/>
<keyword evidence="7 11" id="KW-0406">Ion transport</keyword>
<dbReference type="Gene3D" id="2.60.470.10">
    <property type="entry name" value="Acid-sensing ion channels like domains"/>
    <property type="match status" value="1"/>
</dbReference>
<keyword evidence="10 11" id="KW-0407">Ion channel</keyword>
<evidence type="ECO:0000256" key="7">
    <source>
        <dbReference type="ARBA" id="ARBA00023065"/>
    </source>
</evidence>
<evidence type="ECO:0000256" key="2">
    <source>
        <dbReference type="ARBA" id="ARBA00022448"/>
    </source>
</evidence>
<name>A0A6P4YQ59_BRABE</name>
<dbReference type="RefSeq" id="XP_019623829.1">
    <property type="nucleotide sequence ID" value="XM_019768270.1"/>
</dbReference>
<keyword evidence="9 11" id="KW-0739">Sodium transport</keyword>
<dbReference type="Gene3D" id="1.10.287.770">
    <property type="entry name" value="YojJ-like"/>
    <property type="match status" value="1"/>
</dbReference>
<gene>
    <name evidence="14" type="primary">LOC109469701</name>
</gene>